<dbReference type="SUPFAM" id="SSF53335">
    <property type="entry name" value="S-adenosyl-L-methionine-dependent methyltransferases"/>
    <property type="match status" value="1"/>
</dbReference>
<dbReference type="Proteomes" id="UP000625316">
    <property type="component" value="Unassembled WGS sequence"/>
</dbReference>
<organism evidence="2 3">
    <name type="scientific">Romeriopsis navalis LEGE 11480</name>
    <dbReference type="NCBI Taxonomy" id="2777977"/>
    <lineage>
        <taxon>Bacteria</taxon>
        <taxon>Bacillati</taxon>
        <taxon>Cyanobacteriota</taxon>
        <taxon>Cyanophyceae</taxon>
        <taxon>Leptolyngbyales</taxon>
        <taxon>Leptolyngbyaceae</taxon>
        <taxon>Romeriopsis</taxon>
        <taxon>Romeriopsis navalis</taxon>
    </lineage>
</organism>
<reference evidence="2" key="1">
    <citation type="submission" date="2020-10" db="EMBL/GenBank/DDBJ databases">
        <authorList>
            <person name="Castelo-Branco R."/>
            <person name="Eusebio N."/>
            <person name="Adriana R."/>
            <person name="Vieira A."/>
            <person name="Brugerolle De Fraissinette N."/>
            <person name="Rezende De Castro R."/>
            <person name="Schneider M.P."/>
            <person name="Vasconcelos V."/>
            <person name="Leao P.N."/>
        </authorList>
    </citation>
    <scope>NUCLEOTIDE SEQUENCE</scope>
    <source>
        <strain evidence="2">LEGE 11480</strain>
    </source>
</reference>
<comment type="caution">
    <text evidence="2">The sequence shown here is derived from an EMBL/GenBank/DDBJ whole genome shotgun (WGS) entry which is preliminary data.</text>
</comment>
<dbReference type="AlphaFoldDB" id="A0A928VM05"/>
<accession>A0A928VM05</accession>
<evidence type="ECO:0000313" key="2">
    <source>
        <dbReference type="EMBL" id="MBE9028975.1"/>
    </source>
</evidence>
<gene>
    <name evidence="2" type="ORF">IQ266_04255</name>
</gene>
<keyword evidence="2" id="KW-0489">Methyltransferase</keyword>
<sequence length="226" mass="26188">MAIAKILARALTDYGVRMRTKRVVPLLEMIDATFEAHGSVNIIDIGGREEYWEIVPPGYLEQKQVSITIVNLPGTNLPEDYAPFKFVTADGCDLSAFEDKSFHIAHSNSVVEHVGDWDRMSRFSQELARVAQSYFVQTPNFWFPLEPHCMTPFFHWLPKPLRVWLVSRLPLGHWRQANSIDEAVRMVESARLLNQMMFQELFQETKVLTERWLVLPKSFIAIKYCD</sequence>
<keyword evidence="2" id="KW-0808">Transferase</keyword>
<dbReference type="GO" id="GO:0032259">
    <property type="term" value="P:methylation"/>
    <property type="evidence" value="ECO:0007669"/>
    <property type="project" value="UniProtKB-KW"/>
</dbReference>
<dbReference type="Gene3D" id="3.40.50.150">
    <property type="entry name" value="Vaccinia Virus protein VP39"/>
    <property type="match status" value="1"/>
</dbReference>
<dbReference type="RefSeq" id="WP_264323796.1">
    <property type="nucleotide sequence ID" value="NZ_JADEXQ010000009.1"/>
</dbReference>
<keyword evidence="3" id="KW-1185">Reference proteome</keyword>
<feature type="domain" description="Methyltransferase type 11" evidence="1">
    <location>
        <begin position="82"/>
        <end position="132"/>
    </location>
</feature>
<dbReference type="InterPro" id="IPR013216">
    <property type="entry name" value="Methyltransf_11"/>
</dbReference>
<dbReference type="Pfam" id="PF08241">
    <property type="entry name" value="Methyltransf_11"/>
    <property type="match status" value="1"/>
</dbReference>
<proteinExistence type="predicted"/>
<dbReference type="EMBL" id="JADEXQ010000009">
    <property type="protein sequence ID" value="MBE9028975.1"/>
    <property type="molecule type" value="Genomic_DNA"/>
</dbReference>
<evidence type="ECO:0000259" key="1">
    <source>
        <dbReference type="Pfam" id="PF08241"/>
    </source>
</evidence>
<evidence type="ECO:0000313" key="3">
    <source>
        <dbReference type="Proteomes" id="UP000625316"/>
    </source>
</evidence>
<dbReference type="GO" id="GO:0008757">
    <property type="term" value="F:S-adenosylmethionine-dependent methyltransferase activity"/>
    <property type="evidence" value="ECO:0007669"/>
    <property type="project" value="InterPro"/>
</dbReference>
<name>A0A928VM05_9CYAN</name>
<dbReference type="InterPro" id="IPR029063">
    <property type="entry name" value="SAM-dependent_MTases_sf"/>
</dbReference>
<protein>
    <submittedName>
        <fullName evidence="2">Class I SAM-dependent methyltransferase</fullName>
    </submittedName>
</protein>